<organism evidence="3 5">
    <name type="scientific">Xanthomonas fragariae</name>
    <dbReference type="NCBI Taxonomy" id="48664"/>
    <lineage>
        <taxon>Bacteria</taxon>
        <taxon>Pseudomonadati</taxon>
        <taxon>Pseudomonadota</taxon>
        <taxon>Gammaproteobacteria</taxon>
        <taxon>Lysobacterales</taxon>
        <taxon>Lysobacteraceae</taxon>
        <taxon>Xanthomonas</taxon>
    </lineage>
</organism>
<sequence>MSSGVGTGDRRPGTRNALTGRAVEPLLHLLSRIPGLRSPIPTLEGITAPESSR</sequence>
<proteinExistence type="predicted"/>
<evidence type="ECO:0000256" key="1">
    <source>
        <dbReference type="SAM" id="MobiDB-lite"/>
    </source>
</evidence>
<protein>
    <submittedName>
        <fullName evidence="3">Uncharacterized protein</fullName>
    </submittedName>
</protein>
<dbReference type="Proteomes" id="UP000195953">
    <property type="component" value="Chromosome 1"/>
</dbReference>
<accession>A0A1Y6HDY9</accession>
<dbReference type="Proteomes" id="UP000195877">
    <property type="component" value="Chromosome 1"/>
</dbReference>
<feature type="region of interest" description="Disordered" evidence="1">
    <location>
        <begin position="1"/>
        <end position="20"/>
    </location>
</feature>
<evidence type="ECO:0000313" key="5">
    <source>
        <dbReference type="Proteomes" id="UP000195953"/>
    </source>
</evidence>
<dbReference type="EMBL" id="LT853885">
    <property type="protein sequence ID" value="SMR01386.1"/>
    <property type="molecule type" value="Genomic_DNA"/>
</dbReference>
<dbReference type="AlphaFoldDB" id="A0A1Y6HDY9"/>
<keyword evidence="4" id="KW-1185">Reference proteome</keyword>
<dbReference type="EMBL" id="LT853882">
    <property type="protein sequence ID" value="SMQ97333.1"/>
    <property type="molecule type" value="Genomic_DNA"/>
</dbReference>
<reference evidence="2 4" key="1">
    <citation type="submission" date="2017-05" db="EMBL/GenBank/DDBJ databases">
        <authorList>
            <person name="Blom J."/>
        </authorList>
    </citation>
    <scope>NUCLEOTIDE SEQUENCE [LARGE SCALE GENOMIC DNA]</scope>
    <source>
        <strain evidence="2">PD885</strain>
    </source>
</reference>
<name>A0A1Y6HDY9_9XANT</name>
<evidence type="ECO:0000313" key="3">
    <source>
        <dbReference type="EMBL" id="SMR01386.1"/>
    </source>
</evidence>
<reference evidence="3 5" key="2">
    <citation type="submission" date="2017-05" db="EMBL/GenBank/DDBJ databases">
        <authorList>
            <person name="Song R."/>
            <person name="Chenine A.L."/>
            <person name="Ruprecht R.M."/>
        </authorList>
    </citation>
    <scope>NUCLEOTIDE SEQUENCE [LARGE SCALE GENOMIC DNA]</scope>
    <source>
        <strain evidence="3">PD5205</strain>
    </source>
</reference>
<evidence type="ECO:0000313" key="4">
    <source>
        <dbReference type="Proteomes" id="UP000195877"/>
    </source>
</evidence>
<evidence type="ECO:0000313" key="2">
    <source>
        <dbReference type="EMBL" id="SMQ97333.1"/>
    </source>
</evidence>
<gene>
    <name evidence="3" type="ORF">PD5205_00062</name>
    <name evidence="2" type="ORF">PD885_00061</name>
</gene>